<dbReference type="EMBL" id="VSSQ01102691">
    <property type="protein sequence ID" value="MPN43945.1"/>
    <property type="molecule type" value="Genomic_DNA"/>
</dbReference>
<proteinExistence type="predicted"/>
<organism evidence="1">
    <name type="scientific">bioreactor metagenome</name>
    <dbReference type="NCBI Taxonomy" id="1076179"/>
    <lineage>
        <taxon>unclassified sequences</taxon>
        <taxon>metagenomes</taxon>
        <taxon>ecological metagenomes</taxon>
    </lineage>
</organism>
<evidence type="ECO:0000313" key="1">
    <source>
        <dbReference type="EMBL" id="MPN43945.1"/>
    </source>
</evidence>
<comment type="caution">
    <text evidence="1">The sequence shown here is derived from an EMBL/GenBank/DDBJ whole genome shotgun (WGS) entry which is preliminary data.</text>
</comment>
<sequence length="75" mass="8596">MFQSTLIHSVVVWDRILEVEESQRLATRYDDVFEPQSLPKKVELDPSTPLTYLIQRKEADFSNCCGAARKEAHAS</sequence>
<name>A0A645HY23_9ZZZZ</name>
<accession>A0A645HY23</accession>
<protein>
    <submittedName>
        <fullName evidence="1">Uncharacterized protein</fullName>
    </submittedName>
</protein>
<gene>
    <name evidence="1" type="ORF">SDC9_191506</name>
</gene>
<dbReference type="AlphaFoldDB" id="A0A645HY23"/>
<reference evidence="1" key="1">
    <citation type="submission" date="2019-08" db="EMBL/GenBank/DDBJ databases">
        <authorList>
            <person name="Kucharzyk K."/>
            <person name="Murdoch R.W."/>
            <person name="Higgins S."/>
            <person name="Loffler F."/>
        </authorList>
    </citation>
    <scope>NUCLEOTIDE SEQUENCE</scope>
</reference>